<feature type="signal peptide" evidence="1">
    <location>
        <begin position="1"/>
        <end position="25"/>
    </location>
</feature>
<keyword evidence="4" id="KW-1185">Reference proteome</keyword>
<name>A0A8J2UBU8_9BACT</name>
<dbReference type="Proteomes" id="UP000607559">
    <property type="component" value="Unassembled WGS sequence"/>
</dbReference>
<dbReference type="InterPro" id="IPR032710">
    <property type="entry name" value="NTF2-like_dom_sf"/>
</dbReference>
<dbReference type="InterPro" id="IPR027843">
    <property type="entry name" value="DUF4440"/>
</dbReference>
<dbReference type="RefSeq" id="WP_188930964.1">
    <property type="nucleotide sequence ID" value="NZ_BMJC01000002.1"/>
</dbReference>
<dbReference type="EMBL" id="BMJC01000002">
    <property type="protein sequence ID" value="GGA96075.1"/>
    <property type="molecule type" value="Genomic_DNA"/>
</dbReference>
<evidence type="ECO:0000259" key="2">
    <source>
        <dbReference type="Pfam" id="PF14534"/>
    </source>
</evidence>
<accession>A0A8J2UBU8</accession>
<dbReference type="Pfam" id="PF14534">
    <property type="entry name" value="DUF4440"/>
    <property type="match status" value="1"/>
</dbReference>
<dbReference type="AlphaFoldDB" id="A0A8J2UBU8"/>
<evidence type="ECO:0000313" key="3">
    <source>
        <dbReference type="EMBL" id="GGA96075.1"/>
    </source>
</evidence>
<evidence type="ECO:0000256" key="1">
    <source>
        <dbReference type="SAM" id="SignalP"/>
    </source>
</evidence>
<dbReference type="SUPFAM" id="SSF54427">
    <property type="entry name" value="NTF2-like"/>
    <property type="match status" value="1"/>
</dbReference>
<dbReference type="Gene3D" id="3.10.450.50">
    <property type="match status" value="1"/>
</dbReference>
<feature type="domain" description="DUF4440" evidence="2">
    <location>
        <begin position="40"/>
        <end position="148"/>
    </location>
</feature>
<reference evidence="3" key="2">
    <citation type="submission" date="2020-09" db="EMBL/GenBank/DDBJ databases">
        <authorList>
            <person name="Sun Q."/>
            <person name="Zhou Y."/>
        </authorList>
    </citation>
    <scope>NUCLEOTIDE SEQUENCE</scope>
    <source>
        <strain evidence="3">CGMCC 1.15448</strain>
    </source>
</reference>
<feature type="chain" id="PRO_5035210239" description="DUF4440 domain-containing protein" evidence="1">
    <location>
        <begin position="26"/>
        <end position="161"/>
    </location>
</feature>
<sequence length="161" mass="18007">MKSIKILVLLFGTVMSMLPSGRTLAQSNSSAIVEDARKAIAASNELYWQAYAKNDASLFVNRYAEDCWIMTPNAPTVCGPDAVGSFFQASYSKFGIRNGKFITVDVYGISEDIVAEIGFWKVYDAGNAEFDDGKYLVLWKKTSNGWKMWRDSFNSNHSKKN</sequence>
<evidence type="ECO:0000313" key="4">
    <source>
        <dbReference type="Proteomes" id="UP000607559"/>
    </source>
</evidence>
<gene>
    <name evidence="3" type="ORF">GCM10011511_19190</name>
</gene>
<reference evidence="3" key="1">
    <citation type="journal article" date="2014" name="Int. J. Syst. Evol. Microbiol.">
        <title>Complete genome sequence of Corynebacterium casei LMG S-19264T (=DSM 44701T), isolated from a smear-ripened cheese.</title>
        <authorList>
            <consortium name="US DOE Joint Genome Institute (JGI-PGF)"/>
            <person name="Walter F."/>
            <person name="Albersmeier A."/>
            <person name="Kalinowski J."/>
            <person name="Ruckert C."/>
        </authorList>
    </citation>
    <scope>NUCLEOTIDE SEQUENCE</scope>
    <source>
        <strain evidence="3">CGMCC 1.15448</strain>
    </source>
</reference>
<proteinExistence type="predicted"/>
<organism evidence="3 4">
    <name type="scientific">Puia dinghuensis</name>
    <dbReference type="NCBI Taxonomy" id="1792502"/>
    <lineage>
        <taxon>Bacteria</taxon>
        <taxon>Pseudomonadati</taxon>
        <taxon>Bacteroidota</taxon>
        <taxon>Chitinophagia</taxon>
        <taxon>Chitinophagales</taxon>
        <taxon>Chitinophagaceae</taxon>
        <taxon>Puia</taxon>
    </lineage>
</organism>
<keyword evidence="1" id="KW-0732">Signal</keyword>
<protein>
    <recommendedName>
        <fullName evidence="2">DUF4440 domain-containing protein</fullName>
    </recommendedName>
</protein>
<comment type="caution">
    <text evidence="3">The sequence shown here is derived from an EMBL/GenBank/DDBJ whole genome shotgun (WGS) entry which is preliminary data.</text>
</comment>